<reference evidence="9" key="1">
    <citation type="journal article" date="2020" name="Stud. Mycol.">
        <title>101 Dothideomycetes genomes: a test case for predicting lifestyles and emergence of pathogens.</title>
        <authorList>
            <person name="Haridas S."/>
            <person name="Albert R."/>
            <person name="Binder M."/>
            <person name="Bloem J."/>
            <person name="Labutti K."/>
            <person name="Salamov A."/>
            <person name="Andreopoulos B."/>
            <person name="Baker S."/>
            <person name="Barry K."/>
            <person name="Bills G."/>
            <person name="Bluhm B."/>
            <person name="Cannon C."/>
            <person name="Castanera R."/>
            <person name="Culley D."/>
            <person name="Daum C."/>
            <person name="Ezra D."/>
            <person name="Gonzalez J."/>
            <person name="Henrissat B."/>
            <person name="Kuo A."/>
            <person name="Liang C."/>
            <person name="Lipzen A."/>
            <person name="Lutzoni F."/>
            <person name="Magnuson J."/>
            <person name="Mondo S."/>
            <person name="Nolan M."/>
            <person name="Ohm R."/>
            <person name="Pangilinan J."/>
            <person name="Park H.-J."/>
            <person name="Ramirez L."/>
            <person name="Alfaro M."/>
            <person name="Sun H."/>
            <person name="Tritt A."/>
            <person name="Yoshinaga Y."/>
            <person name="Zwiers L.-H."/>
            <person name="Turgeon B."/>
            <person name="Goodwin S."/>
            <person name="Spatafora J."/>
            <person name="Crous P."/>
            <person name="Grigoriev I."/>
        </authorList>
    </citation>
    <scope>NUCLEOTIDE SEQUENCE</scope>
    <source>
        <strain evidence="9">CBS 480.64</strain>
    </source>
</reference>
<keyword evidence="10" id="KW-1185">Reference proteome</keyword>
<accession>A0A6A7C341</accession>
<proteinExistence type="inferred from homology"/>
<feature type="region of interest" description="Disordered" evidence="7">
    <location>
        <begin position="1537"/>
        <end position="1592"/>
    </location>
</feature>
<evidence type="ECO:0000259" key="8">
    <source>
        <dbReference type="Pfam" id="PF12830"/>
    </source>
</evidence>
<dbReference type="GO" id="GO:0034087">
    <property type="term" value="P:establishment of mitotic sister chromatid cohesion"/>
    <property type="evidence" value="ECO:0007669"/>
    <property type="project" value="TreeGrafter"/>
</dbReference>
<gene>
    <name evidence="9" type="ORF">K470DRAFT_214347</name>
</gene>
<keyword evidence="4 6" id="KW-0539">Nucleus</keyword>
<dbReference type="EMBL" id="MU005970">
    <property type="protein sequence ID" value="KAF2861793.1"/>
    <property type="molecule type" value="Genomic_DNA"/>
</dbReference>
<dbReference type="Proteomes" id="UP000799421">
    <property type="component" value="Unassembled WGS sequence"/>
</dbReference>
<evidence type="ECO:0000256" key="1">
    <source>
        <dbReference type="ARBA" id="ARBA00004123"/>
    </source>
</evidence>
<dbReference type="InterPro" id="IPR011989">
    <property type="entry name" value="ARM-like"/>
</dbReference>
<dbReference type="SUPFAM" id="SSF48371">
    <property type="entry name" value="ARM repeat"/>
    <property type="match status" value="1"/>
</dbReference>
<dbReference type="PANTHER" id="PTHR21704:SF18">
    <property type="entry name" value="NIPPED-B-LIKE PROTEIN"/>
    <property type="match status" value="1"/>
</dbReference>
<dbReference type="InterPro" id="IPR026003">
    <property type="entry name" value="Cohesin_HEAT"/>
</dbReference>
<dbReference type="InterPro" id="IPR024986">
    <property type="entry name" value="Nipped-B_C"/>
</dbReference>
<dbReference type="GO" id="GO:0090694">
    <property type="term" value="C:Scc2-Scc4 cohesin loading complex"/>
    <property type="evidence" value="ECO:0007669"/>
    <property type="project" value="TreeGrafter"/>
</dbReference>
<organism evidence="9 10">
    <name type="scientific">Piedraia hortae CBS 480.64</name>
    <dbReference type="NCBI Taxonomy" id="1314780"/>
    <lineage>
        <taxon>Eukaryota</taxon>
        <taxon>Fungi</taxon>
        <taxon>Dikarya</taxon>
        <taxon>Ascomycota</taxon>
        <taxon>Pezizomycotina</taxon>
        <taxon>Dothideomycetes</taxon>
        <taxon>Dothideomycetidae</taxon>
        <taxon>Capnodiales</taxon>
        <taxon>Piedraiaceae</taxon>
        <taxon>Piedraia</taxon>
    </lineage>
</organism>
<evidence type="ECO:0000256" key="6">
    <source>
        <dbReference type="RuleBase" id="RU364107"/>
    </source>
</evidence>
<evidence type="ECO:0000256" key="5">
    <source>
        <dbReference type="ARBA" id="ARBA00023306"/>
    </source>
</evidence>
<feature type="domain" description="Sister chromatid cohesion C-terminal" evidence="8">
    <location>
        <begin position="1231"/>
        <end position="1412"/>
    </location>
</feature>
<dbReference type="CDD" id="cd23958">
    <property type="entry name" value="SCC2"/>
    <property type="match status" value="1"/>
</dbReference>
<sequence>MVPPPLAAQAAYSNVCPDPHNTRQALAKLYAGATSAEEASKRYQATLSDVQRLLQDRALTQYKFKKTGPPASSSNEKQPLSAFSSTVLQTSAVPYQYVDSSMQNGSAVKEPEAESQPPQPEKPPENLPIHAPPPVRKPRIKLNPGKRPASVTQKDKDDIMVRNLTSMMQSLFEEEDTLHSGVDTANGSFVAQDSDDTPPVLQLEAQMKLESHVHKVVFSNRFDNIAIASWTRTQKLCEGALTVAGSCNLRIGDDWDEADVHEWLIALSHMEKGLVASRTLLRIMAAGSAVSELQSETRLNLALTVFSNVIESCLVPAVEERPPEGHVKGNSGTFSRFIILSRSRKTLQTLSYTATKSLRVLGEFVSATDLDESCLSTVEYLCKLLIFAENASSDKESAMGIETIEPGRQCAMDVLARIFTRYAAQRQHILQDILTSLEKLPATKQNARHFRLPDARPIQLVSALLMRLVQTSATFEGPMAVHDLNNDVEIDLMTLAKPLHETSQSTAQYIVQMLIQRALVTPKNSDEPHRRLLDIFIEDFLNVIGSSDWPAAEILLRALVSNMIKLTQNSKSTAPVRTVALELLSAIGSGIIGLQTTARNAPRTLESANTKASELLHELLSQYEDDGFEKASLLASDGPYRIVMEYLLSRGADDAQLRSAAGYHLMRWIMSTCESNKSEEWSKSAQKDMRSILADPHWLDVNRYYPTMDTSEGRLAAVIITLDSQLCKAFKAIFSVLLNSLTSEASTVRSRGLKSVALILDRDPSILDRVQSILAHIAVCTSDPSPLVRDSALKLIEDCLKRRPKLDETMCEMLISRTRDSATLVRKRALKMLKDVYLRQDSIRLRSAVAEALIARMSDNEESVADLARQTIVEVWFYPLQKQDLDGSKALEARMELNAQAGLLVKTLDKNDSIRDLLGGFIKDLAVQTKQSASFSAVFEKLVAVLFDGIIDSTDLPETPSQAAIIRCLSVFARACPKLVTAEQLEWLEPYTKNLTKSDDLEVFRAAVMVLRYTLPHQKALKPNALMDLQSSLLTSIAKLPKQELIEAVPCLWTTTTMIGNRDRLVKFISSALVGIDGLRKADLGSNATKFVKLATIVGQFGNACNFEGQLSAFKACLPMYKSDSVPGLMVEILCPFGLPRQPMNVRAVAVEAVCTVARAWPKLFLRPDVVSTMERGFTKTIPALEKVLLTELDEFFMSSEAGESVEPEQETGQERLGKTYVATDQDGASASLAQRFLQPILRSAFSASEDLAWVAAKLVVSINRQGLVHPKECGPALVALETSPVVAISKMAFAEHQAQHTKHESLFDKEYMRAVQLTFDYQQDTFNSPRGFTGQPPAAKLALLWEVLKTARAQVRKRFLGNLVQKLDLTATETGLSERRLAFVQFCVENLVFLDYDKADELQHVIAALERTFSKTGMAIAQAIESEVLRLRIDGQSEAEVETSQLQRLTASAQACSLLWEARSALRNIWNLGKKDSNLKQAAAPKLTPAAAATAEAFLKQSEQLASKISSHEEMKAACEKFVDLVSVDNEVVVSKSDGEENDIDNDDAEVECFPSPAVEGAAARKRKGDGSRTSTPRKKAKASVSPMKPI</sequence>
<dbReference type="GO" id="GO:0140588">
    <property type="term" value="P:chromatin looping"/>
    <property type="evidence" value="ECO:0007669"/>
    <property type="project" value="InterPro"/>
</dbReference>
<evidence type="ECO:0000256" key="2">
    <source>
        <dbReference type="ARBA" id="ARBA00009252"/>
    </source>
</evidence>
<keyword evidence="5 6" id="KW-0131">Cell cycle</keyword>
<dbReference type="InterPro" id="IPR016024">
    <property type="entry name" value="ARM-type_fold"/>
</dbReference>
<dbReference type="GO" id="GO:0071169">
    <property type="term" value="P:establishment of protein localization to chromatin"/>
    <property type="evidence" value="ECO:0007669"/>
    <property type="project" value="TreeGrafter"/>
</dbReference>
<dbReference type="GO" id="GO:0003682">
    <property type="term" value="F:chromatin binding"/>
    <property type="evidence" value="ECO:0007669"/>
    <property type="project" value="TreeGrafter"/>
</dbReference>
<comment type="subcellular location">
    <subcellularLocation>
        <location evidence="1 6">Nucleus</location>
    </subcellularLocation>
</comment>
<dbReference type="GO" id="GO:0010468">
    <property type="term" value="P:regulation of gene expression"/>
    <property type="evidence" value="ECO:0007669"/>
    <property type="project" value="InterPro"/>
</dbReference>
<dbReference type="OrthoDB" id="418242at2759"/>
<keyword evidence="3 6" id="KW-0677">Repeat</keyword>
<dbReference type="GO" id="GO:1990414">
    <property type="term" value="P:replication-born double-strand break repair via sister chromatid exchange"/>
    <property type="evidence" value="ECO:0007669"/>
    <property type="project" value="TreeGrafter"/>
</dbReference>
<protein>
    <recommendedName>
        <fullName evidence="6">Sister chromatid cohesion protein</fullName>
    </recommendedName>
</protein>
<feature type="compositionally biased region" description="Acidic residues" evidence="7">
    <location>
        <begin position="1541"/>
        <end position="1552"/>
    </location>
</feature>
<dbReference type="Pfam" id="PF12830">
    <property type="entry name" value="Nipped-B_C"/>
    <property type="match status" value="1"/>
</dbReference>
<name>A0A6A7C341_9PEZI</name>
<dbReference type="Gene3D" id="1.25.10.10">
    <property type="entry name" value="Leucine-rich Repeat Variant"/>
    <property type="match status" value="1"/>
</dbReference>
<evidence type="ECO:0000256" key="3">
    <source>
        <dbReference type="ARBA" id="ARBA00022737"/>
    </source>
</evidence>
<comment type="similarity">
    <text evidence="2 6">Belongs to the SCC2/Nipped-B family.</text>
</comment>
<feature type="region of interest" description="Disordered" evidence="7">
    <location>
        <begin position="101"/>
        <end position="153"/>
    </location>
</feature>
<evidence type="ECO:0000256" key="7">
    <source>
        <dbReference type="SAM" id="MobiDB-lite"/>
    </source>
</evidence>
<evidence type="ECO:0000256" key="4">
    <source>
        <dbReference type="ARBA" id="ARBA00023242"/>
    </source>
</evidence>
<dbReference type="InterPro" id="IPR033031">
    <property type="entry name" value="Scc2/Nipped-B"/>
</dbReference>
<dbReference type="Pfam" id="PF12765">
    <property type="entry name" value="Cohesin_HEAT"/>
    <property type="match status" value="1"/>
</dbReference>
<dbReference type="GO" id="GO:0061775">
    <property type="term" value="F:cohesin loader activity"/>
    <property type="evidence" value="ECO:0007669"/>
    <property type="project" value="InterPro"/>
</dbReference>
<evidence type="ECO:0000313" key="9">
    <source>
        <dbReference type="EMBL" id="KAF2861793.1"/>
    </source>
</evidence>
<dbReference type="PANTHER" id="PTHR21704">
    <property type="entry name" value="NIPPED-B-LIKE PROTEIN DELANGIN SCC2-RELATED"/>
    <property type="match status" value="1"/>
</dbReference>
<evidence type="ECO:0000313" key="10">
    <source>
        <dbReference type="Proteomes" id="UP000799421"/>
    </source>
</evidence>